<feature type="transmembrane region" description="Helical" evidence="1">
    <location>
        <begin position="161"/>
        <end position="182"/>
    </location>
</feature>
<comment type="caution">
    <text evidence="2">The sequence shown here is derived from an EMBL/GenBank/DDBJ whole genome shotgun (WGS) entry which is preliminary data.</text>
</comment>
<sequence>MEVRRLNSTTVKWDSSALINDYLTQAPQNPTLYSMMYDPRLTLEDLISCLSCGILGWTEQPALGSNTYTIDETISTSDTLGKISPVSNHTQCGDLTTKIYALKGGYTTYRYHLSSSGTSYGNVCDVNGTYTESCVTQVLIRYGSFMVSSMTSIPGMEKTQILIDVAAIVGAVAYVAWFLTIFQQPEAAG</sequence>
<evidence type="ECO:0000313" key="2">
    <source>
        <dbReference type="EMBL" id="KAK4546747.1"/>
    </source>
</evidence>
<dbReference type="Proteomes" id="UP001324427">
    <property type="component" value="Unassembled WGS sequence"/>
</dbReference>
<proteinExistence type="predicted"/>
<protein>
    <submittedName>
        <fullName evidence="2">Uncharacterized protein</fullName>
    </submittedName>
</protein>
<dbReference type="AlphaFoldDB" id="A0AAV9JMH3"/>
<keyword evidence="1" id="KW-0812">Transmembrane</keyword>
<keyword evidence="1" id="KW-0472">Membrane</keyword>
<evidence type="ECO:0000313" key="3">
    <source>
        <dbReference type="Proteomes" id="UP001324427"/>
    </source>
</evidence>
<dbReference type="EMBL" id="JAVFHQ010000013">
    <property type="protein sequence ID" value="KAK4546747.1"/>
    <property type="molecule type" value="Genomic_DNA"/>
</dbReference>
<name>A0AAV9JMH3_9PEZI</name>
<reference evidence="2 3" key="1">
    <citation type="submission" date="2021-11" db="EMBL/GenBank/DDBJ databases">
        <title>Black yeast isolated from Biological Soil Crust.</title>
        <authorList>
            <person name="Kurbessoian T."/>
        </authorList>
    </citation>
    <scope>NUCLEOTIDE SEQUENCE [LARGE SCALE GENOMIC DNA]</scope>
    <source>
        <strain evidence="2 3">CCFEE 5522</strain>
    </source>
</reference>
<accession>A0AAV9JMH3</accession>
<gene>
    <name evidence="2" type="ORF">LTR36_001479</name>
</gene>
<keyword evidence="1" id="KW-1133">Transmembrane helix</keyword>
<organism evidence="2 3">
    <name type="scientific">Oleoguttula mirabilis</name>
    <dbReference type="NCBI Taxonomy" id="1507867"/>
    <lineage>
        <taxon>Eukaryota</taxon>
        <taxon>Fungi</taxon>
        <taxon>Dikarya</taxon>
        <taxon>Ascomycota</taxon>
        <taxon>Pezizomycotina</taxon>
        <taxon>Dothideomycetes</taxon>
        <taxon>Dothideomycetidae</taxon>
        <taxon>Mycosphaerellales</taxon>
        <taxon>Teratosphaeriaceae</taxon>
        <taxon>Oleoguttula</taxon>
    </lineage>
</organism>
<evidence type="ECO:0000256" key="1">
    <source>
        <dbReference type="SAM" id="Phobius"/>
    </source>
</evidence>
<keyword evidence="3" id="KW-1185">Reference proteome</keyword>